<evidence type="ECO:0000259" key="2">
    <source>
        <dbReference type="Pfam" id="PF13649"/>
    </source>
</evidence>
<accession>A0A1F5S1S4</accession>
<dbReference type="Gene3D" id="3.40.50.150">
    <property type="entry name" value="Vaccinia Virus protein VP39"/>
    <property type="match status" value="1"/>
</dbReference>
<dbReference type="InterPro" id="IPR041698">
    <property type="entry name" value="Methyltransf_25"/>
</dbReference>
<proteinExistence type="predicted"/>
<dbReference type="Proteomes" id="UP000178323">
    <property type="component" value="Unassembled WGS sequence"/>
</dbReference>
<organism evidence="3 4">
    <name type="scientific">Candidatus Falkowbacteria bacterium RBG_13_39_14</name>
    <dbReference type="NCBI Taxonomy" id="1797985"/>
    <lineage>
        <taxon>Bacteria</taxon>
        <taxon>Candidatus Falkowiibacteriota</taxon>
    </lineage>
</organism>
<dbReference type="PANTHER" id="PTHR43861">
    <property type="entry name" value="TRANS-ACONITATE 2-METHYLTRANSFERASE-RELATED"/>
    <property type="match status" value="1"/>
</dbReference>
<protein>
    <recommendedName>
        <fullName evidence="2">Methyltransferase domain-containing protein</fullName>
    </recommendedName>
</protein>
<dbReference type="STRING" id="1797985.A2Y83_03735"/>
<evidence type="ECO:0000313" key="3">
    <source>
        <dbReference type="EMBL" id="OGF20635.1"/>
    </source>
</evidence>
<dbReference type="InterPro" id="IPR029063">
    <property type="entry name" value="SAM-dependent_MTases_sf"/>
</dbReference>
<evidence type="ECO:0000256" key="1">
    <source>
        <dbReference type="ARBA" id="ARBA00022679"/>
    </source>
</evidence>
<name>A0A1F5S1S4_9BACT</name>
<keyword evidence="1" id="KW-0808">Transferase</keyword>
<reference evidence="3 4" key="1">
    <citation type="journal article" date="2016" name="Nat. Commun.">
        <title>Thousands of microbial genomes shed light on interconnected biogeochemical processes in an aquifer system.</title>
        <authorList>
            <person name="Anantharaman K."/>
            <person name="Brown C.T."/>
            <person name="Hug L.A."/>
            <person name="Sharon I."/>
            <person name="Castelle C.J."/>
            <person name="Probst A.J."/>
            <person name="Thomas B.C."/>
            <person name="Singh A."/>
            <person name="Wilkins M.J."/>
            <person name="Karaoz U."/>
            <person name="Brodie E.L."/>
            <person name="Williams K.H."/>
            <person name="Hubbard S.S."/>
            <person name="Banfield J.F."/>
        </authorList>
    </citation>
    <scope>NUCLEOTIDE SEQUENCE [LARGE SCALE GENOMIC DNA]</scope>
</reference>
<dbReference type="Gene3D" id="2.20.25.110">
    <property type="entry name" value="S-adenosyl-L-methionine-dependent methyltransferases"/>
    <property type="match status" value="1"/>
</dbReference>
<evidence type="ECO:0000313" key="4">
    <source>
        <dbReference type="Proteomes" id="UP000178323"/>
    </source>
</evidence>
<dbReference type="Pfam" id="PF13649">
    <property type="entry name" value="Methyltransf_25"/>
    <property type="match status" value="1"/>
</dbReference>
<dbReference type="CDD" id="cd02440">
    <property type="entry name" value="AdoMet_MTases"/>
    <property type="match status" value="1"/>
</dbReference>
<dbReference type="GO" id="GO:0016740">
    <property type="term" value="F:transferase activity"/>
    <property type="evidence" value="ECO:0007669"/>
    <property type="project" value="UniProtKB-KW"/>
</dbReference>
<dbReference type="SUPFAM" id="SSF53335">
    <property type="entry name" value="S-adenosyl-L-methionine-dependent methyltransferases"/>
    <property type="match status" value="1"/>
</dbReference>
<comment type="caution">
    <text evidence="3">The sequence shown here is derived from an EMBL/GenBank/DDBJ whole genome shotgun (WGS) entry which is preliminary data.</text>
</comment>
<feature type="domain" description="Methyltransferase" evidence="2">
    <location>
        <begin position="47"/>
        <end position="137"/>
    </location>
</feature>
<dbReference type="EMBL" id="MFFS01000082">
    <property type="protein sequence ID" value="OGF20635.1"/>
    <property type="molecule type" value="Genomic_DNA"/>
</dbReference>
<dbReference type="AlphaFoldDB" id="A0A1F5S1S4"/>
<gene>
    <name evidence="3" type="ORF">A2Y83_03735</name>
</gene>
<sequence>MNTIQKYYGINGAYLKEHKDYFSEKILKRDAEFIIKSLNLTKQDNCLELQCAQGRITVELALRGYKVDGLDFSDYMVDLARQSAKDRNLNINFFIQDINKLELSEKYAKVFLFFPDWTDLDFEEALPNISKVMKKGGLFLYDHDNIFRVWNYLEKNPKEKKKFIFDAISMTLKENNDKRGDRYYTFPELENIFRRNKFKIIATYGNWTIQNSEYNYNSPRLRVVAKKI</sequence>